<dbReference type="PROSITE" id="PS01124">
    <property type="entry name" value="HTH_ARAC_FAMILY_2"/>
    <property type="match status" value="1"/>
</dbReference>
<sequence length="364" mass="42152">MSSKLLAGLLLSLALTSTGNALPLTNLYLNFPNSYKIYSWAPFCIGPFAYLYVKTVLRQSIRLTRLDWLLFLPMVLYMLNRIPFYLLSNQEKIRFIQSTNRDVSLYILEPEGLLPVGWAPIFRFILLLGFIFGTIFELIIWKRKIFDLKVQIEANKDIYRFHWINTSFLLLGAIASVLGVFIQLKFDIPVSRIILFFIWIEILLICFYLLTQPKILYGMTGWIQMNEPIRSLSESGEVQENDDDISHISVHHGRNILLTILDHFNTNSPFTQMGYTIADLSKEINIPSYLISTVINQEFGHNFNEFVNDARFKYLKVLKNNDPYFDNYSLEHIGNAIGFASRTSFIAAVKKRTGLLPKEYLTQL</sequence>
<organism evidence="4 5">
    <name type="scientific">Aquirufa aurantiipilula</name>
    <dbReference type="NCBI Taxonomy" id="2696561"/>
    <lineage>
        <taxon>Bacteria</taxon>
        <taxon>Pseudomonadati</taxon>
        <taxon>Bacteroidota</taxon>
        <taxon>Cytophagia</taxon>
        <taxon>Cytophagales</taxon>
        <taxon>Flectobacillaceae</taxon>
        <taxon>Aquirufa</taxon>
    </lineage>
</organism>
<keyword evidence="2" id="KW-0472">Membrane</keyword>
<proteinExistence type="predicted"/>
<dbReference type="EMBL" id="JARJOW010000001">
    <property type="protein sequence ID" value="MDF5689440.1"/>
    <property type="molecule type" value="Genomic_DNA"/>
</dbReference>
<feature type="transmembrane region" description="Helical" evidence="2">
    <location>
        <begin position="190"/>
        <end position="210"/>
    </location>
</feature>
<gene>
    <name evidence="4" type="ORF">PQG43_01050</name>
</gene>
<dbReference type="RefSeq" id="WP_276343418.1">
    <property type="nucleotide sequence ID" value="NZ_JARJOW010000001.1"/>
</dbReference>
<keyword evidence="5" id="KW-1185">Reference proteome</keyword>
<feature type="domain" description="HTH araC/xylS-type" evidence="3">
    <location>
        <begin position="254"/>
        <end position="363"/>
    </location>
</feature>
<feature type="transmembrane region" description="Helical" evidence="2">
    <location>
        <begin position="121"/>
        <end position="141"/>
    </location>
</feature>
<evidence type="ECO:0000313" key="4">
    <source>
        <dbReference type="EMBL" id="MDF5689440.1"/>
    </source>
</evidence>
<dbReference type="Gene3D" id="1.10.10.60">
    <property type="entry name" value="Homeodomain-like"/>
    <property type="match status" value="1"/>
</dbReference>
<evidence type="ECO:0000256" key="1">
    <source>
        <dbReference type="ARBA" id="ARBA00023125"/>
    </source>
</evidence>
<feature type="transmembrane region" description="Helical" evidence="2">
    <location>
        <begin position="37"/>
        <end position="57"/>
    </location>
</feature>
<evidence type="ECO:0000313" key="5">
    <source>
        <dbReference type="Proteomes" id="UP001321344"/>
    </source>
</evidence>
<reference evidence="4 5" key="1">
    <citation type="submission" date="2023-03" db="EMBL/GenBank/DDBJ databases">
        <title>Genome sequencing of Aquirufa.</title>
        <authorList>
            <person name="Pitt A."/>
            <person name="Hahn M.W."/>
        </authorList>
    </citation>
    <scope>NUCLEOTIDE SEQUENCE [LARGE SCALE GENOMIC DNA]</scope>
    <source>
        <strain evidence="4 5">WAEICH-18A</strain>
    </source>
</reference>
<dbReference type="Proteomes" id="UP001321344">
    <property type="component" value="Unassembled WGS sequence"/>
</dbReference>
<name>A0ABT6BGN5_9BACT</name>
<comment type="caution">
    <text evidence="4">The sequence shown here is derived from an EMBL/GenBank/DDBJ whole genome shotgun (WGS) entry which is preliminary data.</text>
</comment>
<accession>A0ABT6BGN5</accession>
<dbReference type="Pfam" id="PF12833">
    <property type="entry name" value="HTH_18"/>
    <property type="match status" value="1"/>
</dbReference>
<keyword evidence="1" id="KW-0238">DNA-binding</keyword>
<dbReference type="InterPro" id="IPR018060">
    <property type="entry name" value="HTH_AraC"/>
</dbReference>
<keyword evidence="2" id="KW-0812">Transmembrane</keyword>
<protein>
    <submittedName>
        <fullName evidence="4">Helix-turn-helix domain-containing protein</fullName>
    </submittedName>
</protein>
<dbReference type="PANTHER" id="PTHR43280:SF29">
    <property type="entry name" value="ARAC-FAMILY TRANSCRIPTIONAL REGULATOR"/>
    <property type="match status" value="1"/>
</dbReference>
<evidence type="ECO:0000259" key="3">
    <source>
        <dbReference type="PROSITE" id="PS01124"/>
    </source>
</evidence>
<evidence type="ECO:0000256" key="2">
    <source>
        <dbReference type="SAM" id="Phobius"/>
    </source>
</evidence>
<feature type="transmembrane region" description="Helical" evidence="2">
    <location>
        <begin position="162"/>
        <end position="184"/>
    </location>
</feature>
<dbReference type="PANTHER" id="PTHR43280">
    <property type="entry name" value="ARAC-FAMILY TRANSCRIPTIONAL REGULATOR"/>
    <property type="match status" value="1"/>
</dbReference>
<keyword evidence="2" id="KW-1133">Transmembrane helix</keyword>
<feature type="transmembrane region" description="Helical" evidence="2">
    <location>
        <begin position="69"/>
        <end position="87"/>
    </location>
</feature>
<dbReference type="SMART" id="SM00342">
    <property type="entry name" value="HTH_ARAC"/>
    <property type="match status" value="1"/>
</dbReference>